<dbReference type="OrthoDB" id="1101370at2759"/>
<organism evidence="1 2">
    <name type="scientific">Solanum commersonii</name>
    <name type="common">Commerson's wild potato</name>
    <name type="synonym">Commerson's nightshade</name>
    <dbReference type="NCBI Taxonomy" id="4109"/>
    <lineage>
        <taxon>Eukaryota</taxon>
        <taxon>Viridiplantae</taxon>
        <taxon>Streptophyta</taxon>
        <taxon>Embryophyta</taxon>
        <taxon>Tracheophyta</taxon>
        <taxon>Spermatophyta</taxon>
        <taxon>Magnoliopsida</taxon>
        <taxon>eudicotyledons</taxon>
        <taxon>Gunneridae</taxon>
        <taxon>Pentapetalae</taxon>
        <taxon>asterids</taxon>
        <taxon>lamiids</taxon>
        <taxon>Solanales</taxon>
        <taxon>Solanaceae</taxon>
        <taxon>Solanoideae</taxon>
        <taxon>Solaneae</taxon>
        <taxon>Solanum</taxon>
    </lineage>
</organism>
<dbReference type="AlphaFoldDB" id="A0A9J5Z3M9"/>
<keyword evidence="2" id="KW-1185">Reference proteome</keyword>
<dbReference type="EMBL" id="JACXVP010000005">
    <property type="protein sequence ID" value="KAG5607290.1"/>
    <property type="molecule type" value="Genomic_DNA"/>
</dbReference>
<evidence type="ECO:0000313" key="2">
    <source>
        <dbReference type="Proteomes" id="UP000824120"/>
    </source>
</evidence>
<dbReference type="PANTHER" id="PTHR34046">
    <property type="entry name" value="OS06G0218800 PROTEIN"/>
    <property type="match status" value="1"/>
</dbReference>
<protein>
    <submittedName>
        <fullName evidence="1">Uncharacterized protein</fullName>
    </submittedName>
</protein>
<evidence type="ECO:0000313" key="1">
    <source>
        <dbReference type="EMBL" id="KAG5607290.1"/>
    </source>
</evidence>
<name>A0A9J5Z3M9_SOLCO</name>
<gene>
    <name evidence="1" type="ORF">H5410_028782</name>
</gene>
<dbReference type="PANTHER" id="PTHR34046:SF19">
    <property type="entry name" value="RAPIDLY ELICITED PROTEIN, PUTATIVE-RELATED"/>
    <property type="match status" value="1"/>
</dbReference>
<accession>A0A9J5Z3M9</accession>
<dbReference type="Proteomes" id="UP000824120">
    <property type="component" value="Chromosome 5"/>
</dbReference>
<sequence>MNFTYKSEVICKKHSDQKQNLGVCSCCLRERLMNLSTNATTSTISSSSCTYSSSFSSSSCDHSPRGGVSHRRMNSDVVGPISFVSIISLKMSKSIAFVATREKKKKKKKNEEFWSKLIRSTVICKKHQDHKQNPGVCSCCLRERLIKLSTNSTTTIMATSSSCTYSSLSSSTSSSTCGSPRRHRRINSDVVGPFSFVGTGAGGGLKKSRSIAFVARSCGLLNEQKKKEGFWSKLIKSTGKRSKRVLVH</sequence>
<comment type="caution">
    <text evidence="1">The sequence shown here is derived from an EMBL/GenBank/DDBJ whole genome shotgun (WGS) entry which is preliminary data.</text>
</comment>
<proteinExistence type="predicted"/>
<reference evidence="1 2" key="1">
    <citation type="submission" date="2020-09" db="EMBL/GenBank/DDBJ databases">
        <title>De no assembly of potato wild relative species, Solanum commersonii.</title>
        <authorList>
            <person name="Cho K."/>
        </authorList>
    </citation>
    <scope>NUCLEOTIDE SEQUENCE [LARGE SCALE GENOMIC DNA]</scope>
    <source>
        <strain evidence="1">LZ3.2</strain>
        <tissue evidence="1">Leaf</tissue>
    </source>
</reference>